<organism evidence="4 6">
    <name type="scientific">Didymodactylos carnosus</name>
    <dbReference type="NCBI Taxonomy" id="1234261"/>
    <lineage>
        <taxon>Eukaryota</taxon>
        <taxon>Metazoa</taxon>
        <taxon>Spiralia</taxon>
        <taxon>Gnathifera</taxon>
        <taxon>Rotifera</taxon>
        <taxon>Eurotatoria</taxon>
        <taxon>Bdelloidea</taxon>
        <taxon>Philodinida</taxon>
        <taxon>Philodinidae</taxon>
        <taxon>Didymodactylos</taxon>
    </lineage>
</organism>
<evidence type="ECO:0000313" key="5">
    <source>
        <dbReference type="EMBL" id="CAF4370692.1"/>
    </source>
</evidence>
<sequence length="636" mass="74654">MHVYQKILPNIYTHQRVLTVCLILAKLWIWEPLVIMYEKMSSTLDDMNIVKLSQLIDLLQVVGTHYAYTKKDDFDLALMVWKNRYGKSVHSELPHKIKTSIDKKYEETRKYYEQPTIIKTLIVCCHLGFLYWYERDYKNTLKYFKQALDKIDDLDNDNIVIASIIVGDIFKNNKDYTTAIQYYDIALEHMTTSKKDDPIRVEIFLTKANCLTDSLQLTSCLDVLYELKNDTKHSAYDSDYRTISTRAVIYDAIGQQMIKTKQYNKAQCYAQKSLHLKKKYLLKYHPSLALSYQIIGEIHADQKDYKQAIQNFEIAVQILIVNLPHDHIDIKRIYFQIVLYAEKGLFDKAVKTEQLAINGQLGTLPMHTLNTAKAWTNSLNKNERAIQLLQKTLPSNMNEIKYYLKQIASIFIKMGNIKQEMKSLTRDDNHLLESNTDQNTIESLTSLRCYMAAETYLEKILKQNDSGLRSIYIKVGESLENSSEILPSLEYYKRAILPYQINIYISYKIVLYLERIKNYRAAYQNCHTIHETWPMPVYSLIISNALLIKMHHLEILINNGKKNVNIVKQKHSNTEIAVAFLRLNDYDLAMKYFLKEIDEKTTELNNKESMDELQPNTFQRIKWKHQDQFQQFSKAS</sequence>
<dbReference type="PANTHER" id="PTHR45641">
    <property type="entry name" value="TETRATRICOPEPTIDE REPEAT PROTEIN (AFU_ORTHOLOGUE AFUA_6G03870)"/>
    <property type="match status" value="1"/>
</dbReference>
<dbReference type="SUPFAM" id="SSF81901">
    <property type="entry name" value="HCP-like"/>
    <property type="match status" value="1"/>
</dbReference>
<keyword evidence="2 3" id="KW-0802">TPR repeat</keyword>
<dbReference type="AlphaFoldDB" id="A0A815TSI1"/>
<dbReference type="InterPro" id="IPR011990">
    <property type="entry name" value="TPR-like_helical_dom_sf"/>
</dbReference>
<dbReference type="Proteomes" id="UP000681722">
    <property type="component" value="Unassembled WGS sequence"/>
</dbReference>
<keyword evidence="1" id="KW-0677">Repeat</keyword>
<dbReference type="EMBL" id="CAJNOQ010023068">
    <property type="protein sequence ID" value="CAF1509864.1"/>
    <property type="molecule type" value="Genomic_DNA"/>
</dbReference>
<feature type="repeat" description="TPR" evidence="3">
    <location>
        <begin position="289"/>
        <end position="322"/>
    </location>
</feature>
<evidence type="ECO:0000256" key="3">
    <source>
        <dbReference type="PROSITE-ProRule" id="PRU00339"/>
    </source>
</evidence>
<accession>A0A815TSI1</accession>
<comment type="caution">
    <text evidence="4">The sequence shown here is derived from an EMBL/GenBank/DDBJ whole genome shotgun (WGS) entry which is preliminary data.</text>
</comment>
<dbReference type="InterPro" id="IPR019734">
    <property type="entry name" value="TPR_rpt"/>
</dbReference>
<evidence type="ECO:0000256" key="1">
    <source>
        <dbReference type="ARBA" id="ARBA00022737"/>
    </source>
</evidence>
<gene>
    <name evidence="4" type="ORF">GPM918_LOCUS37062</name>
    <name evidence="5" type="ORF">SRO942_LOCUS37820</name>
</gene>
<dbReference type="SMART" id="SM00028">
    <property type="entry name" value="TPR"/>
    <property type="match status" value="3"/>
</dbReference>
<keyword evidence="6" id="KW-1185">Reference proteome</keyword>
<evidence type="ECO:0000313" key="4">
    <source>
        <dbReference type="EMBL" id="CAF1509864.1"/>
    </source>
</evidence>
<dbReference type="Proteomes" id="UP000663829">
    <property type="component" value="Unassembled WGS sequence"/>
</dbReference>
<dbReference type="PANTHER" id="PTHR45641:SF19">
    <property type="entry name" value="NEPHROCYSTIN-3"/>
    <property type="match status" value="1"/>
</dbReference>
<protein>
    <submittedName>
        <fullName evidence="4">Uncharacterized protein</fullName>
    </submittedName>
</protein>
<dbReference type="SUPFAM" id="SSF48452">
    <property type="entry name" value="TPR-like"/>
    <property type="match status" value="2"/>
</dbReference>
<dbReference type="EMBL" id="CAJOBC010088604">
    <property type="protein sequence ID" value="CAF4370692.1"/>
    <property type="molecule type" value="Genomic_DNA"/>
</dbReference>
<reference evidence="4" key="1">
    <citation type="submission" date="2021-02" db="EMBL/GenBank/DDBJ databases">
        <authorList>
            <person name="Nowell W R."/>
        </authorList>
    </citation>
    <scope>NUCLEOTIDE SEQUENCE</scope>
</reference>
<name>A0A815TSI1_9BILA</name>
<evidence type="ECO:0000256" key="2">
    <source>
        <dbReference type="ARBA" id="ARBA00022803"/>
    </source>
</evidence>
<dbReference type="Gene3D" id="1.25.40.10">
    <property type="entry name" value="Tetratricopeptide repeat domain"/>
    <property type="match status" value="3"/>
</dbReference>
<dbReference type="PROSITE" id="PS50005">
    <property type="entry name" value="TPR"/>
    <property type="match status" value="1"/>
</dbReference>
<evidence type="ECO:0000313" key="6">
    <source>
        <dbReference type="Proteomes" id="UP000663829"/>
    </source>
</evidence>
<proteinExistence type="predicted"/>